<organism evidence="9 10">
    <name type="scientific">Aerococcus urinaehominis</name>
    <dbReference type="NCBI Taxonomy" id="128944"/>
    <lineage>
        <taxon>Bacteria</taxon>
        <taxon>Bacillati</taxon>
        <taxon>Bacillota</taxon>
        <taxon>Bacilli</taxon>
        <taxon>Lactobacillales</taxon>
        <taxon>Aerococcaceae</taxon>
        <taxon>Aerococcus</taxon>
    </lineage>
</organism>
<feature type="domain" description="Large ribosomal subunit protein bL25 beta" evidence="8">
    <location>
        <begin position="98"/>
        <end position="179"/>
    </location>
</feature>
<dbReference type="Proteomes" id="UP000062260">
    <property type="component" value="Chromosome"/>
</dbReference>
<evidence type="ECO:0000256" key="3">
    <source>
        <dbReference type="ARBA" id="ARBA00022980"/>
    </source>
</evidence>
<dbReference type="OrthoDB" id="9790002at2"/>
<dbReference type="Gene3D" id="2.170.120.20">
    <property type="entry name" value="Ribosomal protein L25, beta domain"/>
    <property type="match status" value="1"/>
</dbReference>
<evidence type="ECO:0000256" key="1">
    <source>
        <dbReference type="ARBA" id="ARBA00022730"/>
    </source>
</evidence>
<dbReference type="Pfam" id="PF14693">
    <property type="entry name" value="Ribosomal_TL5_C"/>
    <property type="match status" value="1"/>
</dbReference>
<dbReference type="SUPFAM" id="SSF50715">
    <property type="entry name" value="Ribosomal protein L25-like"/>
    <property type="match status" value="1"/>
</dbReference>
<dbReference type="GO" id="GO:0022625">
    <property type="term" value="C:cytosolic large ribosomal subunit"/>
    <property type="evidence" value="ECO:0007669"/>
    <property type="project" value="TreeGrafter"/>
</dbReference>
<evidence type="ECO:0000256" key="2">
    <source>
        <dbReference type="ARBA" id="ARBA00022884"/>
    </source>
</evidence>
<dbReference type="STRING" id="128944.AWM75_02995"/>
<dbReference type="PANTHER" id="PTHR33284">
    <property type="entry name" value="RIBOSOMAL PROTEIN L25/GLN-TRNA SYNTHETASE, ANTI-CODON-BINDING DOMAIN-CONTAINING PROTEIN"/>
    <property type="match status" value="1"/>
</dbReference>
<dbReference type="EMBL" id="CP014163">
    <property type="protein sequence ID" value="AMB99027.1"/>
    <property type="molecule type" value="Genomic_DNA"/>
</dbReference>
<reference evidence="9 10" key="1">
    <citation type="journal article" date="2016" name="Genome Announc.">
        <title>Complete Genome Sequences of Aerococcus christensenii CCUG 28831T, Aerococcus sanguinicola CCUG 43001T, Aerococcus urinae CCUG 36881T, Aerococcus urinaeequi CCUG 28094T, Aerococcus urinaehominis CCUG 42038 BT, and Aerococcus viridans CCUG 4311T.</title>
        <authorList>
            <person name="Carkaci D."/>
            <person name="Dargis R."/>
            <person name="Nielsen X.C."/>
            <person name="Skovgaard O."/>
            <person name="Fuursted K."/>
            <person name="Christensen J.J."/>
        </authorList>
    </citation>
    <scope>NUCLEOTIDE SEQUENCE [LARGE SCALE GENOMIC DNA]</scope>
    <source>
        <strain evidence="9 10">CCUG42038B</strain>
    </source>
</reference>
<dbReference type="Pfam" id="PF01386">
    <property type="entry name" value="Ribosomal_L25p"/>
    <property type="match status" value="1"/>
</dbReference>
<keyword evidence="2 5" id="KW-0694">RNA-binding</keyword>
<dbReference type="RefSeq" id="WP_067978045.1">
    <property type="nucleotide sequence ID" value="NZ_CP014163.1"/>
</dbReference>
<dbReference type="InterPro" id="IPR020056">
    <property type="entry name" value="Rbsml_bL25/Gln-tRNA_synth_N"/>
</dbReference>
<dbReference type="NCBIfam" id="TIGR00731">
    <property type="entry name" value="bL25_bact_ctc"/>
    <property type="match status" value="1"/>
</dbReference>
<dbReference type="InterPro" id="IPR029751">
    <property type="entry name" value="Ribosomal_L25_dom"/>
</dbReference>
<dbReference type="PANTHER" id="PTHR33284:SF1">
    <property type="entry name" value="RIBOSOMAL PROTEIN L25_GLN-TRNA SYNTHETASE, ANTI-CODON-BINDING DOMAIN-CONTAINING PROTEIN"/>
    <property type="match status" value="1"/>
</dbReference>
<evidence type="ECO:0000259" key="8">
    <source>
        <dbReference type="Pfam" id="PF14693"/>
    </source>
</evidence>
<proteinExistence type="inferred from homology"/>
<dbReference type="AlphaFoldDB" id="A0A0X8FKQ9"/>
<evidence type="ECO:0000256" key="4">
    <source>
        <dbReference type="ARBA" id="ARBA00023274"/>
    </source>
</evidence>
<evidence type="ECO:0000256" key="5">
    <source>
        <dbReference type="HAMAP-Rule" id="MF_01334"/>
    </source>
</evidence>
<dbReference type="GO" id="GO:0006412">
    <property type="term" value="P:translation"/>
    <property type="evidence" value="ECO:0007669"/>
    <property type="project" value="UniProtKB-UniRule"/>
</dbReference>
<keyword evidence="1 5" id="KW-0699">rRNA-binding</keyword>
<reference evidence="10" key="2">
    <citation type="submission" date="2016-01" db="EMBL/GenBank/DDBJ databases">
        <title>Six Aerococcus type strain genome sequencing and assembly using PacBio and Illumina Hiseq.</title>
        <authorList>
            <person name="Carkaci D."/>
            <person name="Dargis R."/>
            <person name="Nielsen X.C."/>
            <person name="Skovgaard O."/>
            <person name="Fuursted K."/>
            <person name="Christensen J.J."/>
        </authorList>
    </citation>
    <scope>NUCLEOTIDE SEQUENCE [LARGE SCALE GENOMIC DNA]</scope>
    <source>
        <strain evidence="10">CCUG42038B</strain>
    </source>
</reference>
<dbReference type="HAMAP" id="MF_01334">
    <property type="entry name" value="Ribosomal_bL25_CTC"/>
    <property type="match status" value="1"/>
</dbReference>
<dbReference type="InterPro" id="IPR020057">
    <property type="entry name" value="Ribosomal_bL25_b-dom"/>
</dbReference>
<evidence type="ECO:0000259" key="7">
    <source>
        <dbReference type="Pfam" id="PF01386"/>
    </source>
</evidence>
<keyword evidence="4 5" id="KW-0687">Ribonucleoprotein</keyword>
<feature type="region of interest" description="Disordered" evidence="6">
    <location>
        <begin position="182"/>
        <end position="210"/>
    </location>
</feature>
<dbReference type="KEGG" id="auh:AWM75_02995"/>
<evidence type="ECO:0000313" key="9">
    <source>
        <dbReference type="EMBL" id="AMB99027.1"/>
    </source>
</evidence>
<dbReference type="InterPro" id="IPR011035">
    <property type="entry name" value="Ribosomal_bL25/Gln-tRNA_synth"/>
</dbReference>
<dbReference type="Gene3D" id="2.40.240.10">
    <property type="entry name" value="Ribosomal Protein L25, Chain P"/>
    <property type="match status" value="1"/>
</dbReference>
<comment type="similarity">
    <text evidence="5">Belongs to the bacterial ribosomal protein bL25 family. CTC subfamily.</text>
</comment>
<dbReference type="InterPro" id="IPR037121">
    <property type="entry name" value="Ribosomal_bL25_C"/>
</dbReference>
<evidence type="ECO:0000313" key="10">
    <source>
        <dbReference type="Proteomes" id="UP000062260"/>
    </source>
</evidence>
<dbReference type="InterPro" id="IPR020930">
    <property type="entry name" value="Ribosomal_uL5_bac-type"/>
</dbReference>
<comment type="subunit">
    <text evidence="5">Part of the 50S ribosomal subunit; part of the 5S rRNA/L5/L18/L25 subcomplex. Contacts the 5S rRNA. Binds to the 5S rRNA independently of L5 and L18.</text>
</comment>
<name>A0A0X8FKQ9_9LACT</name>
<feature type="domain" description="Large ribosomal subunit protein bL25 L25" evidence="7">
    <location>
        <begin position="4"/>
        <end position="90"/>
    </location>
</feature>
<dbReference type="CDD" id="cd00495">
    <property type="entry name" value="Ribosomal_L25_TL5_CTC"/>
    <property type="match status" value="1"/>
</dbReference>
<gene>
    <name evidence="5" type="primary">rplY</name>
    <name evidence="5" type="synonym">ctc</name>
    <name evidence="9" type="ORF">AWM75_02995</name>
</gene>
<protein>
    <recommendedName>
        <fullName evidence="5">Large ribosomal subunit protein bL25</fullName>
    </recommendedName>
    <alternativeName>
        <fullName evidence="5">General stress protein CTC</fullName>
    </alternativeName>
</protein>
<comment type="function">
    <text evidence="5">This is one of the proteins that binds to the 5S RNA in the ribosome where it forms part of the central protuberance.</text>
</comment>
<dbReference type="GO" id="GO:0008097">
    <property type="term" value="F:5S rRNA binding"/>
    <property type="evidence" value="ECO:0007669"/>
    <property type="project" value="InterPro"/>
</dbReference>
<evidence type="ECO:0000256" key="6">
    <source>
        <dbReference type="SAM" id="MobiDB-lite"/>
    </source>
</evidence>
<dbReference type="InterPro" id="IPR001021">
    <property type="entry name" value="Ribosomal_bL25_long"/>
</dbReference>
<keyword evidence="3 5" id="KW-0689">Ribosomal protein</keyword>
<accession>A0A0X8FKQ9</accession>
<keyword evidence="10" id="KW-1185">Reference proteome</keyword>
<sequence>MKFTAKRRESKGTNAAKQIRKEDLVPATVYASDMEPINLTMARPDVEQIERELGINSVFELEIEGGDTRTVFIRTIERAAIKPIIYNVSLQAIKKGEKLEMPIAIVLENEEDVAGEGVATLNFFEVNVLIDPAKAPESISVDVAGMEIGDNVTVGDLNLPEGAELVDEADEVIISITTPTEEAELVEGDEEMPEPEVLNEEEGTFVEDQD</sequence>
<dbReference type="GO" id="GO:0003735">
    <property type="term" value="F:structural constituent of ribosome"/>
    <property type="evidence" value="ECO:0007669"/>
    <property type="project" value="InterPro"/>
</dbReference>